<feature type="coiled-coil region" evidence="1">
    <location>
        <begin position="59"/>
        <end position="93"/>
    </location>
</feature>
<sequence>MNESNDVQALEKISSEVDESQFKIILTNQCIKAQEFLVQKLRRQSEQTRQICNFISNGNLKLEKEIRLGEQEIKSLRSALETIKSSNIELEKELLLIKEDKIDLIERVNNGIKKYEELWLTSKKKYDNIPFIKKQQLTINRRKNLEDTVVYLDNEIQHLLRVFEERKKELANIDRQNVVCIARYMVEERPEVLRSLTEKTEEVNNLMNEIKDLQNERNFNFPNTNYAKVLEAITKTETILVEKNHSDDNNEDAMLLPKLQLQNTDLDMLMDKLEQVKKADSMLIKRSDSITIQIEKHPNKHEQEDINNIYVSSYFKNFNDINEVEKDKPQTINYTDRKLIHIIEDIQLHKKDSYNIFSKLNPNELRIVDAIPASIDTNKSNQLVEKVDEEAVTEVIEETDLTNKDSNIIIPPTQFLDFSQNSQEKRVSFSTVVSVQEVDNINKSQEDIVDENMNAELNTSVASDNSYQKIKENIFKKHNIALSPEFIYTKNPKISDTKPQFCDENNMSDNPPQIKDVCQNMNSEVEMGASDDVVSKQEQTVAGFLFTHGAKGIPDSLNVSMASTCVEDVDNEFPHCFDSSLLLSPKADTKMPENIDNNTVALSQEVPNFLSGMKQ</sequence>
<comment type="caution">
    <text evidence="2">The sequence shown here is derived from an EMBL/GenBank/DDBJ whole genome shotgun (WGS) entry which is preliminary data.</text>
</comment>
<dbReference type="AlphaFoldDB" id="A0A8J2QFH6"/>
<gene>
    <name evidence="2" type="ORF">DCHRY22_LOCUS3207</name>
</gene>
<protein>
    <submittedName>
        <fullName evidence="2">(African queen) hypothetical protein</fullName>
    </submittedName>
</protein>
<evidence type="ECO:0000313" key="2">
    <source>
        <dbReference type="EMBL" id="CAG9561757.1"/>
    </source>
</evidence>
<dbReference type="OrthoDB" id="7460358at2759"/>
<evidence type="ECO:0000256" key="1">
    <source>
        <dbReference type="SAM" id="Coils"/>
    </source>
</evidence>
<proteinExistence type="predicted"/>
<keyword evidence="3" id="KW-1185">Reference proteome</keyword>
<reference evidence="2" key="1">
    <citation type="submission" date="2021-09" db="EMBL/GenBank/DDBJ databases">
        <authorList>
            <person name="Martin H S."/>
        </authorList>
    </citation>
    <scope>NUCLEOTIDE SEQUENCE</scope>
</reference>
<name>A0A8J2QFH6_9NEOP</name>
<accession>A0A8J2QFH6</accession>
<dbReference type="EMBL" id="CAKASE010000047">
    <property type="protein sequence ID" value="CAG9561757.1"/>
    <property type="molecule type" value="Genomic_DNA"/>
</dbReference>
<keyword evidence="1" id="KW-0175">Coiled coil</keyword>
<dbReference type="Proteomes" id="UP000789524">
    <property type="component" value="Unassembled WGS sequence"/>
</dbReference>
<organism evidence="2 3">
    <name type="scientific">Danaus chrysippus</name>
    <name type="common">African queen</name>
    <dbReference type="NCBI Taxonomy" id="151541"/>
    <lineage>
        <taxon>Eukaryota</taxon>
        <taxon>Metazoa</taxon>
        <taxon>Ecdysozoa</taxon>
        <taxon>Arthropoda</taxon>
        <taxon>Hexapoda</taxon>
        <taxon>Insecta</taxon>
        <taxon>Pterygota</taxon>
        <taxon>Neoptera</taxon>
        <taxon>Endopterygota</taxon>
        <taxon>Lepidoptera</taxon>
        <taxon>Glossata</taxon>
        <taxon>Ditrysia</taxon>
        <taxon>Papilionoidea</taxon>
        <taxon>Nymphalidae</taxon>
        <taxon>Danainae</taxon>
        <taxon>Danaini</taxon>
        <taxon>Danaina</taxon>
        <taxon>Danaus</taxon>
        <taxon>Anosia</taxon>
    </lineage>
</organism>
<evidence type="ECO:0000313" key="3">
    <source>
        <dbReference type="Proteomes" id="UP000789524"/>
    </source>
</evidence>